<protein>
    <submittedName>
        <fullName evidence="2">Uncharacterized protein</fullName>
    </submittedName>
</protein>
<proteinExistence type="predicted"/>
<gene>
    <name evidence="2" type="ORF">QYE76_023029</name>
</gene>
<accession>A0AAD8RAM7</accession>
<feature type="compositionally biased region" description="Low complexity" evidence="1">
    <location>
        <begin position="92"/>
        <end position="107"/>
    </location>
</feature>
<evidence type="ECO:0000256" key="1">
    <source>
        <dbReference type="SAM" id="MobiDB-lite"/>
    </source>
</evidence>
<dbReference type="Proteomes" id="UP001231189">
    <property type="component" value="Unassembled WGS sequence"/>
</dbReference>
<evidence type="ECO:0000313" key="2">
    <source>
        <dbReference type="EMBL" id="KAK1617512.1"/>
    </source>
</evidence>
<reference evidence="2" key="1">
    <citation type="submission" date="2023-07" db="EMBL/GenBank/DDBJ databases">
        <title>A chromosome-level genome assembly of Lolium multiflorum.</title>
        <authorList>
            <person name="Chen Y."/>
            <person name="Copetti D."/>
            <person name="Kolliker R."/>
            <person name="Studer B."/>
        </authorList>
    </citation>
    <scope>NUCLEOTIDE SEQUENCE</scope>
    <source>
        <strain evidence="2">02402/16</strain>
        <tissue evidence="2">Leaf</tissue>
    </source>
</reference>
<keyword evidence="3" id="KW-1185">Reference proteome</keyword>
<name>A0AAD8RAM7_LOLMU</name>
<dbReference type="AlphaFoldDB" id="A0AAD8RAM7"/>
<sequence>MRLWWNNSPIAPTPLHVAPAILSPRGEPRCRQLLLEDAPIPALGATVARAPRSKATPVEATRKSARGKGLTEGTVLQRAILLKNAADKANDSSTPAKKAASPTTTGTPEPPLSDFSILQSVPLDSLLKVAKDSCILFDSTKGSPEQLVALIQARELAQAELAVARHKIELEAAKAKAAKSSTSSGQGAEEIPQQEAQPDIPGSSTGKTKKGLGTVKCRRAAKRPNPIGRRPYTRQARALGRVSQ</sequence>
<dbReference type="EMBL" id="JAUUTY010000006">
    <property type="protein sequence ID" value="KAK1617512.1"/>
    <property type="molecule type" value="Genomic_DNA"/>
</dbReference>
<feature type="region of interest" description="Disordered" evidence="1">
    <location>
        <begin position="177"/>
        <end position="244"/>
    </location>
</feature>
<evidence type="ECO:0000313" key="3">
    <source>
        <dbReference type="Proteomes" id="UP001231189"/>
    </source>
</evidence>
<comment type="caution">
    <text evidence="2">The sequence shown here is derived from an EMBL/GenBank/DDBJ whole genome shotgun (WGS) entry which is preliminary data.</text>
</comment>
<organism evidence="2 3">
    <name type="scientific">Lolium multiflorum</name>
    <name type="common">Italian ryegrass</name>
    <name type="synonym">Lolium perenne subsp. multiflorum</name>
    <dbReference type="NCBI Taxonomy" id="4521"/>
    <lineage>
        <taxon>Eukaryota</taxon>
        <taxon>Viridiplantae</taxon>
        <taxon>Streptophyta</taxon>
        <taxon>Embryophyta</taxon>
        <taxon>Tracheophyta</taxon>
        <taxon>Spermatophyta</taxon>
        <taxon>Magnoliopsida</taxon>
        <taxon>Liliopsida</taxon>
        <taxon>Poales</taxon>
        <taxon>Poaceae</taxon>
        <taxon>BOP clade</taxon>
        <taxon>Pooideae</taxon>
        <taxon>Poodae</taxon>
        <taxon>Poeae</taxon>
        <taxon>Poeae Chloroplast Group 2 (Poeae type)</taxon>
        <taxon>Loliodinae</taxon>
        <taxon>Loliinae</taxon>
        <taxon>Lolium</taxon>
    </lineage>
</organism>
<feature type="region of interest" description="Disordered" evidence="1">
    <location>
        <begin position="87"/>
        <end position="115"/>
    </location>
</feature>